<dbReference type="PROSITE" id="PS50893">
    <property type="entry name" value="ABC_TRANSPORTER_2"/>
    <property type="match status" value="1"/>
</dbReference>
<dbReference type="SUPFAM" id="SSF52540">
    <property type="entry name" value="P-loop containing nucleoside triphosphate hydrolases"/>
    <property type="match status" value="1"/>
</dbReference>
<organism evidence="9 10">
    <name type="scientific">Nakamurella alba</name>
    <dbReference type="NCBI Taxonomy" id="2665158"/>
    <lineage>
        <taxon>Bacteria</taxon>
        <taxon>Bacillati</taxon>
        <taxon>Actinomycetota</taxon>
        <taxon>Actinomycetes</taxon>
        <taxon>Nakamurellales</taxon>
        <taxon>Nakamurellaceae</taxon>
        <taxon>Nakamurella</taxon>
    </lineage>
</organism>
<keyword evidence="4" id="KW-1003">Cell membrane</keyword>
<protein>
    <submittedName>
        <fullName evidence="9">ATP-binding cassette domain-containing protein</fullName>
    </submittedName>
</protein>
<evidence type="ECO:0000313" key="9">
    <source>
        <dbReference type="EMBL" id="MTD13810.1"/>
    </source>
</evidence>
<dbReference type="GO" id="GO:0005886">
    <property type="term" value="C:plasma membrane"/>
    <property type="evidence" value="ECO:0007669"/>
    <property type="project" value="UniProtKB-SubCell"/>
</dbReference>
<evidence type="ECO:0000256" key="7">
    <source>
        <dbReference type="ARBA" id="ARBA00023136"/>
    </source>
</evidence>
<dbReference type="SMART" id="SM00382">
    <property type="entry name" value="AAA"/>
    <property type="match status" value="1"/>
</dbReference>
<evidence type="ECO:0000259" key="8">
    <source>
        <dbReference type="PROSITE" id="PS50893"/>
    </source>
</evidence>
<dbReference type="Pfam" id="PF00005">
    <property type="entry name" value="ABC_tran"/>
    <property type="match status" value="1"/>
</dbReference>
<evidence type="ECO:0000256" key="1">
    <source>
        <dbReference type="ARBA" id="ARBA00004202"/>
    </source>
</evidence>
<keyword evidence="3" id="KW-0813">Transport</keyword>
<dbReference type="InterPro" id="IPR017871">
    <property type="entry name" value="ABC_transporter-like_CS"/>
</dbReference>
<dbReference type="Gene3D" id="3.40.50.300">
    <property type="entry name" value="P-loop containing nucleotide triphosphate hydrolases"/>
    <property type="match status" value="1"/>
</dbReference>
<dbReference type="InterPro" id="IPR027417">
    <property type="entry name" value="P-loop_NTPase"/>
</dbReference>
<keyword evidence="6 9" id="KW-0067">ATP-binding</keyword>
<dbReference type="GO" id="GO:0016887">
    <property type="term" value="F:ATP hydrolysis activity"/>
    <property type="evidence" value="ECO:0007669"/>
    <property type="project" value="InterPro"/>
</dbReference>
<evidence type="ECO:0000256" key="5">
    <source>
        <dbReference type="ARBA" id="ARBA00022741"/>
    </source>
</evidence>
<keyword evidence="5" id="KW-0547">Nucleotide-binding</keyword>
<dbReference type="GO" id="GO:0005524">
    <property type="term" value="F:ATP binding"/>
    <property type="evidence" value="ECO:0007669"/>
    <property type="project" value="UniProtKB-KW"/>
</dbReference>
<name>A0A7K1FI98_9ACTN</name>
<keyword evidence="10" id="KW-1185">Reference proteome</keyword>
<dbReference type="Proteomes" id="UP000460221">
    <property type="component" value="Unassembled WGS sequence"/>
</dbReference>
<proteinExistence type="inferred from homology"/>
<dbReference type="InterPro" id="IPR003593">
    <property type="entry name" value="AAA+_ATPase"/>
</dbReference>
<reference evidence="9 10" key="1">
    <citation type="submission" date="2019-11" db="EMBL/GenBank/DDBJ databases">
        <authorList>
            <person name="Jiang L.-Q."/>
        </authorList>
    </citation>
    <scope>NUCLEOTIDE SEQUENCE [LARGE SCALE GENOMIC DNA]</scope>
    <source>
        <strain evidence="9 10">YIM 132087</strain>
    </source>
</reference>
<evidence type="ECO:0000313" key="10">
    <source>
        <dbReference type="Proteomes" id="UP000460221"/>
    </source>
</evidence>
<gene>
    <name evidence="9" type="ORF">GIS00_07630</name>
</gene>
<dbReference type="PANTHER" id="PTHR43297:SF2">
    <property type="entry name" value="DIPEPTIDE TRANSPORT ATP-BINDING PROTEIN DPPD"/>
    <property type="match status" value="1"/>
</dbReference>
<evidence type="ECO:0000256" key="2">
    <source>
        <dbReference type="ARBA" id="ARBA00005417"/>
    </source>
</evidence>
<evidence type="ECO:0000256" key="4">
    <source>
        <dbReference type="ARBA" id="ARBA00022475"/>
    </source>
</evidence>
<comment type="similarity">
    <text evidence="2">Belongs to the ABC transporter superfamily.</text>
</comment>
<dbReference type="InterPro" id="IPR003439">
    <property type="entry name" value="ABC_transporter-like_ATP-bd"/>
</dbReference>
<feature type="domain" description="ABC transporter" evidence="8">
    <location>
        <begin position="6"/>
        <end position="253"/>
    </location>
</feature>
<comment type="subcellular location">
    <subcellularLocation>
        <location evidence="1">Cell membrane</location>
        <topology evidence="1">Peripheral membrane protein</topology>
    </subcellularLocation>
</comment>
<keyword evidence="7" id="KW-0472">Membrane</keyword>
<evidence type="ECO:0000256" key="3">
    <source>
        <dbReference type="ARBA" id="ARBA00022448"/>
    </source>
</evidence>
<sequence length="264" mass="28081">MTAPLLTVAGLGVAAGRDTLVREVDLEIARNERVGIIGASGSGKTLTCLALAGLLPDGLTATGSVRMAGVDADLLHLSERRLAAVRGLRVGMVFQEPMTALNPTMTVGRQVAEVMLRHRTVPRRQVRGRVLELLAETGLPDPDRMVRSYPHQLSGGQRQRVVLAIALANAPDLLICDEPTTALDVTVQARVLELISSRSAAVDAAVLFISHDLAVVASLCDRILVMFDGRVVEAGSTVQVLTAPQHEHTKQLLADADLTVREGS</sequence>
<dbReference type="PROSITE" id="PS00211">
    <property type="entry name" value="ABC_TRANSPORTER_1"/>
    <property type="match status" value="1"/>
</dbReference>
<dbReference type="EMBL" id="WLYK01000001">
    <property type="protein sequence ID" value="MTD13810.1"/>
    <property type="molecule type" value="Genomic_DNA"/>
</dbReference>
<accession>A0A7K1FI98</accession>
<comment type="caution">
    <text evidence="9">The sequence shown here is derived from an EMBL/GenBank/DDBJ whole genome shotgun (WGS) entry which is preliminary data.</text>
</comment>
<dbReference type="CDD" id="cd03257">
    <property type="entry name" value="ABC_NikE_OppD_transporters"/>
    <property type="match status" value="1"/>
</dbReference>
<dbReference type="InterPro" id="IPR050388">
    <property type="entry name" value="ABC_Ni/Peptide_Import"/>
</dbReference>
<evidence type="ECO:0000256" key="6">
    <source>
        <dbReference type="ARBA" id="ARBA00022840"/>
    </source>
</evidence>
<dbReference type="PANTHER" id="PTHR43297">
    <property type="entry name" value="OLIGOPEPTIDE TRANSPORT ATP-BINDING PROTEIN APPD"/>
    <property type="match status" value="1"/>
</dbReference>
<dbReference type="AlphaFoldDB" id="A0A7K1FI98"/>